<organism evidence="10 11">
    <name type="scientific">Scophthalmus maximus</name>
    <name type="common">Turbot</name>
    <name type="synonym">Psetta maxima</name>
    <dbReference type="NCBI Taxonomy" id="52904"/>
    <lineage>
        <taxon>Eukaryota</taxon>
        <taxon>Metazoa</taxon>
        <taxon>Chordata</taxon>
        <taxon>Craniata</taxon>
        <taxon>Vertebrata</taxon>
        <taxon>Euteleostomi</taxon>
        <taxon>Actinopterygii</taxon>
        <taxon>Neopterygii</taxon>
        <taxon>Teleostei</taxon>
        <taxon>Neoteleostei</taxon>
        <taxon>Acanthomorphata</taxon>
        <taxon>Carangaria</taxon>
        <taxon>Pleuronectiformes</taxon>
        <taxon>Pleuronectoidei</taxon>
        <taxon>Scophthalmidae</taxon>
        <taxon>Scophthalmus</taxon>
    </lineage>
</organism>
<dbReference type="InterPro" id="IPR006026">
    <property type="entry name" value="Peptidase_Metallo"/>
</dbReference>
<reference evidence="10" key="2">
    <citation type="submission" date="2025-08" db="UniProtKB">
        <authorList>
            <consortium name="Ensembl"/>
        </authorList>
    </citation>
    <scope>IDENTIFICATION</scope>
</reference>
<evidence type="ECO:0000256" key="1">
    <source>
        <dbReference type="ARBA" id="ARBA00022670"/>
    </source>
</evidence>
<dbReference type="Ensembl" id="ENSSMAT00000050926.1">
    <property type="protein sequence ID" value="ENSSMAP00000041473.1"/>
    <property type="gene ID" value="ENSSMAG00000025744.1"/>
</dbReference>
<dbReference type="InterPro" id="IPR001506">
    <property type="entry name" value="Peptidase_M12A"/>
</dbReference>
<dbReference type="EC" id="3.4.24.-" evidence="7"/>
<keyword evidence="1 6" id="KW-0645">Protease</keyword>
<keyword evidence="3 6" id="KW-0378">Hydrolase</keyword>
<dbReference type="PRINTS" id="PR00480">
    <property type="entry name" value="ASTACIN"/>
</dbReference>
<protein>
    <recommendedName>
        <fullName evidence="7">Metalloendopeptidase</fullName>
        <ecNumber evidence="7">3.4.24.-</ecNumber>
    </recommendedName>
</protein>
<sequence>YFDSRLLSYIYTLVIMIPHLIHLGFFCPSTHVDSDRLWNIGCKPFVGVTINSQILTANSPIENHLTEGDVFVSATRSANICTDCRWPKSSGLVQVPYTLSDSFSSSDKVTIEKAIEEFHLSTCVRFVPRILQTSYVSIVKGEGCFSEVGRTGSPQTLSLGAGCINNGIIQHELLHALGFWHEQNRSDRDIYVEIHSDNIEDGRQDFSKNGRETITPIISTAAIGQRVGMTENDILKVNKLYSCRKANGHL</sequence>
<proteinExistence type="predicted"/>
<keyword evidence="5 6" id="KW-0482">Metalloprotease</keyword>
<dbReference type="PANTHER" id="PTHR10127:SF780">
    <property type="entry name" value="METALLOENDOPEPTIDASE"/>
    <property type="match status" value="1"/>
</dbReference>
<evidence type="ECO:0000256" key="7">
    <source>
        <dbReference type="RuleBase" id="RU361183"/>
    </source>
</evidence>
<comment type="caution">
    <text evidence="6">Lacks conserved residue(s) required for the propagation of feature annotation.</text>
</comment>
<dbReference type="InterPro" id="IPR024079">
    <property type="entry name" value="MetalloPept_cat_dom_sf"/>
</dbReference>
<dbReference type="SUPFAM" id="SSF55486">
    <property type="entry name" value="Metalloproteases ('zincins'), catalytic domain"/>
    <property type="match status" value="1"/>
</dbReference>
<keyword evidence="8" id="KW-0812">Transmembrane</keyword>
<reference evidence="10" key="1">
    <citation type="submission" date="2023-05" db="EMBL/GenBank/DDBJ databases">
        <title>High-quality long-read genome of Scophthalmus maximus.</title>
        <authorList>
            <person name="Lien S."/>
            <person name="Martinez P."/>
        </authorList>
    </citation>
    <scope>NUCLEOTIDE SEQUENCE [LARGE SCALE GENOMIC DNA]</scope>
</reference>
<evidence type="ECO:0000313" key="10">
    <source>
        <dbReference type="Ensembl" id="ENSSMAP00000041473.1"/>
    </source>
</evidence>
<feature type="domain" description="Peptidase M12A" evidence="9">
    <location>
        <begin position="73"/>
        <end position="244"/>
    </location>
</feature>
<evidence type="ECO:0000256" key="5">
    <source>
        <dbReference type="ARBA" id="ARBA00023049"/>
    </source>
</evidence>
<evidence type="ECO:0000256" key="2">
    <source>
        <dbReference type="ARBA" id="ARBA00022723"/>
    </source>
</evidence>
<feature type="binding site" evidence="6">
    <location>
        <position position="175"/>
    </location>
    <ligand>
        <name>Zn(2+)</name>
        <dbReference type="ChEBI" id="CHEBI:29105"/>
        <note>catalytic</note>
    </ligand>
</feature>
<evidence type="ECO:0000256" key="4">
    <source>
        <dbReference type="ARBA" id="ARBA00022833"/>
    </source>
</evidence>
<dbReference type="Gene3D" id="3.40.390.10">
    <property type="entry name" value="Collagenase (Catalytic Domain)"/>
    <property type="match status" value="1"/>
</dbReference>
<accession>A0A8D3C2G5</accession>
<keyword evidence="4 6" id="KW-0862">Zinc</keyword>
<evidence type="ECO:0000256" key="8">
    <source>
        <dbReference type="SAM" id="Phobius"/>
    </source>
</evidence>
<name>A0A8D3C2G5_SCOMX</name>
<evidence type="ECO:0000259" key="9">
    <source>
        <dbReference type="PROSITE" id="PS51864"/>
    </source>
</evidence>
<dbReference type="GeneTree" id="ENSGT00940000154856"/>
<keyword evidence="2 6" id="KW-0479">Metal-binding</keyword>
<dbReference type="PANTHER" id="PTHR10127">
    <property type="entry name" value="DISCOIDIN, CUB, EGF, LAMININ , AND ZINC METALLOPROTEASE DOMAIN CONTAINING"/>
    <property type="match status" value="1"/>
</dbReference>
<feature type="binding site" evidence="6">
    <location>
        <position position="171"/>
    </location>
    <ligand>
        <name>Zn(2+)</name>
        <dbReference type="ChEBI" id="CHEBI:29105"/>
        <note>catalytic</note>
    </ligand>
</feature>
<feature type="active site" evidence="6">
    <location>
        <position position="172"/>
    </location>
</feature>
<comment type="cofactor">
    <cofactor evidence="6 7">
        <name>Zn(2+)</name>
        <dbReference type="ChEBI" id="CHEBI:29105"/>
    </cofactor>
    <text evidence="6 7">Binds 1 zinc ion per subunit.</text>
</comment>
<evidence type="ECO:0000256" key="6">
    <source>
        <dbReference type="PROSITE-ProRule" id="PRU01211"/>
    </source>
</evidence>
<evidence type="ECO:0000256" key="3">
    <source>
        <dbReference type="ARBA" id="ARBA00022801"/>
    </source>
</evidence>
<dbReference type="Proteomes" id="UP000694558">
    <property type="component" value="Chromosome 6"/>
</dbReference>
<dbReference type="GO" id="GO:0008270">
    <property type="term" value="F:zinc ion binding"/>
    <property type="evidence" value="ECO:0007669"/>
    <property type="project" value="UniProtKB-UniRule"/>
</dbReference>
<evidence type="ECO:0000313" key="11">
    <source>
        <dbReference type="Proteomes" id="UP000694558"/>
    </source>
</evidence>
<dbReference type="Pfam" id="PF01400">
    <property type="entry name" value="Astacin"/>
    <property type="match status" value="1"/>
</dbReference>
<keyword evidence="8" id="KW-1133">Transmembrane helix</keyword>
<feature type="transmembrane region" description="Helical" evidence="8">
    <location>
        <begin position="6"/>
        <end position="27"/>
    </location>
</feature>
<dbReference type="GO" id="GO:0004222">
    <property type="term" value="F:metalloendopeptidase activity"/>
    <property type="evidence" value="ECO:0007669"/>
    <property type="project" value="UniProtKB-UniRule"/>
</dbReference>
<keyword evidence="8" id="KW-0472">Membrane</keyword>
<dbReference type="SMART" id="SM00235">
    <property type="entry name" value="ZnMc"/>
    <property type="match status" value="1"/>
</dbReference>
<feature type="binding site" evidence="6">
    <location>
        <position position="181"/>
    </location>
    <ligand>
        <name>Zn(2+)</name>
        <dbReference type="ChEBI" id="CHEBI:29105"/>
        <note>catalytic</note>
    </ligand>
</feature>
<dbReference type="GO" id="GO:0006508">
    <property type="term" value="P:proteolysis"/>
    <property type="evidence" value="ECO:0007669"/>
    <property type="project" value="UniProtKB-KW"/>
</dbReference>
<dbReference type="PROSITE" id="PS51864">
    <property type="entry name" value="ASTACIN"/>
    <property type="match status" value="1"/>
</dbReference>
<dbReference type="AlphaFoldDB" id="A0A8D3C2G5"/>